<dbReference type="InterPro" id="IPR019715">
    <property type="entry name" value="Haemolysin_XhlA"/>
</dbReference>
<dbReference type="Proteomes" id="UP001564657">
    <property type="component" value="Unassembled WGS sequence"/>
</dbReference>
<feature type="transmembrane region" description="Helical" evidence="2">
    <location>
        <begin position="62"/>
        <end position="82"/>
    </location>
</feature>
<dbReference type="RefSeq" id="WP_369705521.1">
    <property type="nucleotide sequence ID" value="NZ_JBGEWD010000021.1"/>
</dbReference>
<dbReference type="Pfam" id="PF10779">
    <property type="entry name" value="XhlA"/>
    <property type="match status" value="1"/>
</dbReference>
<comment type="caution">
    <text evidence="3">The sequence shown here is derived from an EMBL/GenBank/DDBJ whole genome shotgun (WGS) entry which is preliminary data.</text>
</comment>
<keyword evidence="2" id="KW-1133">Transmembrane helix</keyword>
<evidence type="ECO:0000256" key="2">
    <source>
        <dbReference type="SAM" id="Phobius"/>
    </source>
</evidence>
<protein>
    <submittedName>
        <fullName evidence="3">Hemolysin XhlA family protein</fullName>
    </submittedName>
</protein>
<keyword evidence="1" id="KW-0175">Coiled coil</keyword>
<keyword evidence="4" id="KW-1185">Reference proteome</keyword>
<sequence>MSECYDAKLDEEKHEHIKEKLKKHDNVLDEHDTRLKKLENRSERVDERLGDLCDRLGSLTSVLMWSAGLIGASFLGLFIYLLEQHLK</sequence>
<evidence type="ECO:0000313" key="4">
    <source>
        <dbReference type="Proteomes" id="UP001564657"/>
    </source>
</evidence>
<keyword evidence="2" id="KW-0812">Transmembrane</keyword>
<proteinExistence type="predicted"/>
<reference evidence="3 4" key="1">
    <citation type="submission" date="2024-08" db="EMBL/GenBank/DDBJ databases">
        <title>Clostridium lapicellarii sp. nov., and Clostridium renhuaiense sp. nov., two species isolated from the mud in a fermentation cellar used for producing sauce-flavour Chinese liquors.</title>
        <authorList>
            <person name="Yang F."/>
            <person name="Wang H."/>
            <person name="Chen L.Q."/>
            <person name="Zhou N."/>
            <person name="Lu J.J."/>
            <person name="Pu X.X."/>
            <person name="Wan B."/>
            <person name="Wang L."/>
            <person name="Liu S.J."/>
        </authorList>
    </citation>
    <scope>NUCLEOTIDE SEQUENCE [LARGE SCALE GENOMIC DNA]</scope>
    <source>
        <strain evidence="3 4">MT-5</strain>
    </source>
</reference>
<gene>
    <name evidence="3" type="ORF">AB8U03_15770</name>
</gene>
<dbReference type="SUPFAM" id="SSF57997">
    <property type="entry name" value="Tropomyosin"/>
    <property type="match status" value="1"/>
</dbReference>
<dbReference type="EMBL" id="JBGEWD010000021">
    <property type="protein sequence ID" value="MEY8001628.1"/>
    <property type="molecule type" value="Genomic_DNA"/>
</dbReference>
<keyword evidence="2" id="KW-0472">Membrane</keyword>
<organism evidence="3 4">
    <name type="scientific">Clostridium moutaii</name>
    <dbReference type="NCBI Taxonomy" id="3240932"/>
    <lineage>
        <taxon>Bacteria</taxon>
        <taxon>Bacillati</taxon>
        <taxon>Bacillota</taxon>
        <taxon>Clostridia</taxon>
        <taxon>Eubacteriales</taxon>
        <taxon>Clostridiaceae</taxon>
        <taxon>Clostridium</taxon>
    </lineage>
</organism>
<evidence type="ECO:0000256" key="1">
    <source>
        <dbReference type="SAM" id="Coils"/>
    </source>
</evidence>
<accession>A0ABV4BS70</accession>
<feature type="coiled-coil region" evidence="1">
    <location>
        <begin position="21"/>
        <end position="55"/>
    </location>
</feature>
<evidence type="ECO:0000313" key="3">
    <source>
        <dbReference type="EMBL" id="MEY8001628.1"/>
    </source>
</evidence>
<name>A0ABV4BS70_9CLOT</name>